<gene>
    <name evidence="2" type="ORF">Slin15195_G101260</name>
</gene>
<accession>A0A9Q9ENN1</accession>
<keyword evidence="1" id="KW-0472">Membrane</keyword>
<proteinExistence type="predicted"/>
<name>A0A9Q9ENN1_9PEZI</name>
<reference evidence="2" key="1">
    <citation type="submission" date="2022-06" db="EMBL/GenBank/DDBJ databases">
        <title>Complete genome sequences of two strains of the flax pathogen Septoria linicola.</title>
        <authorList>
            <person name="Lapalu N."/>
            <person name="Simon A."/>
            <person name="Demenou B."/>
            <person name="Paumier D."/>
            <person name="Guillot M.-P."/>
            <person name="Gout L."/>
            <person name="Valade R."/>
        </authorList>
    </citation>
    <scope>NUCLEOTIDE SEQUENCE</scope>
    <source>
        <strain evidence="2">SE15195</strain>
    </source>
</reference>
<sequence>MTNATTNDDFLQLDSTPLMVWSTYKVALRMFEHMRGLGAKDDNGTLQNPVAHIYGLLFGAAFLWFGYVFGLLVLTAAMIEFPDLDRPKTREKKQPTTFERIVGPVDQRNRLSLFILRSLYFFRHLVEADPKYEVHGPYAIDGMLTRRDHIMGEFGTPRQITRSLGWVATFFTLATTAHYAISTACATTTWTTTILAPTLKVIILPCCLAPLHLKMTQALITTNSHLNSSSSKRSLPNTYKILILPTLLISISQYLTYKIHISTSQNSVSPSFPPVCKMTLYLLGFFQPFTGLGTHP</sequence>
<dbReference type="Proteomes" id="UP001056384">
    <property type="component" value="Chromosome 9"/>
</dbReference>
<dbReference type="EMBL" id="CP099426">
    <property type="protein sequence ID" value="USW56807.1"/>
    <property type="molecule type" value="Genomic_DNA"/>
</dbReference>
<organism evidence="2 3">
    <name type="scientific">Septoria linicola</name>
    <dbReference type="NCBI Taxonomy" id="215465"/>
    <lineage>
        <taxon>Eukaryota</taxon>
        <taxon>Fungi</taxon>
        <taxon>Dikarya</taxon>
        <taxon>Ascomycota</taxon>
        <taxon>Pezizomycotina</taxon>
        <taxon>Dothideomycetes</taxon>
        <taxon>Dothideomycetidae</taxon>
        <taxon>Mycosphaerellales</taxon>
        <taxon>Mycosphaerellaceae</taxon>
        <taxon>Septoria</taxon>
    </lineage>
</organism>
<evidence type="ECO:0000313" key="2">
    <source>
        <dbReference type="EMBL" id="USW56807.1"/>
    </source>
</evidence>
<keyword evidence="1" id="KW-1133">Transmembrane helix</keyword>
<dbReference type="AlphaFoldDB" id="A0A9Q9ENN1"/>
<keyword evidence="1" id="KW-0812">Transmembrane</keyword>
<evidence type="ECO:0000313" key="3">
    <source>
        <dbReference type="Proteomes" id="UP001056384"/>
    </source>
</evidence>
<protein>
    <submittedName>
        <fullName evidence="2">Uncharacterized protein</fullName>
    </submittedName>
</protein>
<evidence type="ECO:0000256" key="1">
    <source>
        <dbReference type="SAM" id="Phobius"/>
    </source>
</evidence>
<feature type="transmembrane region" description="Helical" evidence="1">
    <location>
        <begin position="53"/>
        <end position="79"/>
    </location>
</feature>
<keyword evidence="3" id="KW-1185">Reference proteome</keyword>